<feature type="chain" id="PRO_5040151617" evidence="2">
    <location>
        <begin position="22"/>
        <end position="102"/>
    </location>
</feature>
<name>A0A9N9J215_9GLOM</name>
<reference evidence="3" key="1">
    <citation type="submission" date="2021-06" db="EMBL/GenBank/DDBJ databases">
        <authorList>
            <person name="Kallberg Y."/>
            <person name="Tangrot J."/>
            <person name="Rosling A."/>
        </authorList>
    </citation>
    <scope>NUCLEOTIDE SEQUENCE</scope>
    <source>
        <strain evidence="3">FL966</strain>
    </source>
</reference>
<comment type="caution">
    <text evidence="3">The sequence shown here is derived from an EMBL/GenBank/DDBJ whole genome shotgun (WGS) entry which is preliminary data.</text>
</comment>
<feature type="compositionally biased region" description="Basic and acidic residues" evidence="1">
    <location>
        <begin position="55"/>
        <end position="75"/>
    </location>
</feature>
<sequence length="102" mass="11743">MLRSLPITLLILLKFPFLCYGSTVLYKDRDLEGNGLNPDDKNITQNFQTLTNDIHNKNEIKNTQKDTKESIKNENEQEDGQEGQNYSCYCYIDDDKVYGGCP</sequence>
<feature type="signal peptide" evidence="2">
    <location>
        <begin position="1"/>
        <end position="21"/>
    </location>
</feature>
<feature type="non-terminal residue" evidence="3">
    <location>
        <position position="102"/>
    </location>
</feature>
<evidence type="ECO:0000256" key="2">
    <source>
        <dbReference type="SAM" id="SignalP"/>
    </source>
</evidence>
<evidence type="ECO:0000313" key="3">
    <source>
        <dbReference type="EMBL" id="CAG8758716.1"/>
    </source>
</evidence>
<protein>
    <submittedName>
        <fullName evidence="3">10296_t:CDS:1</fullName>
    </submittedName>
</protein>
<dbReference type="Proteomes" id="UP000789759">
    <property type="component" value="Unassembled WGS sequence"/>
</dbReference>
<gene>
    <name evidence="3" type="ORF">CPELLU_LOCUS15167</name>
</gene>
<accession>A0A9N9J215</accession>
<dbReference type="AlphaFoldDB" id="A0A9N9J215"/>
<evidence type="ECO:0000256" key="1">
    <source>
        <dbReference type="SAM" id="MobiDB-lite"/>
    </source>
</evidence>
<keyword evidence="2" id="KW-0732">Signal</keyword>
<keyword evidence="4" id="KW-1185">Reference proteome</keyword>
<proteinExistence type="predicted"/>
<feature type="region of interest" description="Disordered" evidence="1">
    <location>
        <begin position="55"/>
        <end position="82"/>
    </location>
</feature>
<evidence type="ECO:0000313" key="4">
    <source>
        <dbReference type="Proteomes" id="UP000789759"/>
    </source>
</evidence>
<dbReference type="EMBL" id="CAJVQA010019363">
    <property type="protein sequence ID" value="CAG8758716.1"/>
    <property type="molecule type" value="Genomic_DNA"/>
</dbReference>
<organism evidence="3 4">
    <name type="scientific">Cetraspora pellucida</name>
    <dbReference type="NCBI Taxonomy" id="1433469"/>
    <lineage>
        <taxon>Eukaryota</taxon>
        <taxon>Fungi</taxon>
        <taxon>Fungi incertae sedis</taxon>
        <taxon>Mucoromycota</taxon>
        <taxon>Glomeromycotina</taxon>
        <taxon>Glomeromycetes</taxon>
        <taxon>Diversisporales</taxon>
        <taxon>Gigasporaceae</taxon>
        <taxon>Cetraspora</taxon>
    </lineage>
</organism>